<feature type="region of interest" description="Disordered" evidence="1">
    <location>
        <begin position="1"/>
        <end position="81"/>
    </location>
</feature>
<proteinExistence type="predicted"/>
<evidence type="ECO:0000313" key="2">
    <source>
        <dbReference type="EMBL" id="GAA4877291.1"/>
    </source>
</evidence>
<name>A0ABP9EF46_9ACTN</name>
<accession>A0ABP9EF46</accession>
<reference evidence="3" key="1">
    <citation type="journal article" date="2019" name="Int. J. Syst. Evol. Microbiol.">
        <title>The Global Catalogue of Microorganisms (GCM) 10K type strain sequencing project: providing services to taxonomists for standard genome sequencing and annotation.</title>
        <authorList>
            <consortium name="The Broad Institute Genomics Platform"/>
            <consortium name="The Broad Institute Genome Sequencing Center for Infectious Disease"/>
            <person name="Wu L."/>
            <person name="Ma J."/>
        </authorList>
    </citation>
    <scope>NUCLEOTIDE SEQUENCE [LARGE SCALE GENOMIC DNA]</scope>
    <source>
        <strain evidence="3">JCM 13006</strain>
    </source>
</reference>
<keyword evidence="3" id="KW-1185">Reference proteome</keyword>
<gene>
    <name evidence="2" type="ORF">GCM10023235_66530</name>
</gene>
<dbReference type="Proteomes" id="UP001501752">
    <property type="component" value="Unassembled WGS sequence"/>
</dbReference>
<organism evidence="2 3">
    <name type="scientific">Kitasatospora terrestris</name>
    <dbReference type="NCBI Taxonomy" id="258051"/>
    <lineage>
        <taxon>Bacteria</taxon>
        <taxon>Bacillati</taxon>
        <taxon>Actinomycetota</taxon>
        <taxon>Actinomycetes</taxon>
        <taxon>Kitasatosporales</taxon>
        <taxon>Streptomycetaceae</taxon>
        <taxon>Kitasatospora</taxon>
    </lineage>
</organism>
<comment type="caution">
    <text evidence="2">The sequence shown here is derived from an EMBL/GenBank/DDBJ whole genome shotgun (WGS) entry which is preliminary data.</text>
</comment>
<protein>
    <submittedName>
        <fullName evidence="2">Uncharacterized protein</fullName>
    </submittedName>
</protein>
<sequence>MSAAVSTPATDLPAAAPAPEDQDGGTGRGRGRQEYATDSSPGGFLGAAERTAVPALSSEAPAPGRISRSRGTWRQRVRSWW</sequence>
<evidence type="ECO:0000313" key="3">
    <source>
        <dbReference type="Proteomes" id="UP001501752"/>
    </source>
</evidence>
<feature type="compositionally biased region" description="Basic residues" evidence="1">
    <location>
        <begin position="67"/>
        <end position="81"/>
    </location>
</feature>
<evidence type="ECO:0000256" key="1">
    <source>
        <dbReference type="SAM" id="MobiDB-lite"/>
    </source>
</evidence>
<dbReference type="EMBL" id="BAABIS010000001">
    <property type="protein sequence ID" value="GAA4877291.1"/>
    <property type="molecule type" value="Genomic_DNA"/>
</dbReference>